<keyword evidence="3 10" id="KW-0808">Transferase</keyword>
<evidence type="ECO:0000256" key="8">
    <source>
        <dbReference type="ARBA" id="ARBA00023288"/>
    </source>
</evidence>
<evidence type="ECO:0000313" key="13">
    <source>
        <dbReference type="EMBL" id="CAE8621654.1"/>
    </source>
</evidence>
<feature type="transmembrane region" description="Helical" evidence="10">
    <location>
        <begin position="59"/>
        <end position="81"/>
    </location>
</feature>
<proteinExistence type="inferred from homology"/>
<feature type="transmembrane region" description="Helical" evidence="10">
    <location>
        <begin position="151"/>
        <end position="176"/>
    </location>
</feature>
<dbReference type="AlphaFoldDB" id="A0A813G4Y1"/>
<dbReference type="Pfam" id="PF01529">
    <property type="entry name" value="DHHC"/>
    <property type="match status" value="1"/>
</dbReference>
<dbReference type="Proteomes" id="UP000654075">
    <property type="component" value="Unassembled WGS sequence"/>
</dbReference>
<dbReference type="GO" id="GO:0019706">
    <property type="term" value="F:protein-cysteine S-palmitoyltransferase activity"/>
    <property type="evidence" value="ECO:0007669"/>
    <property type="project" value="UniProtKB-EC"/>
</dbReference>
<dbReference type="EC" id="2.3.1.225" evidence="10"/>
<gene>
    <name evidence="13" type="ORF">PGLA1383_LOCUS39173</name>
</gene>
<sequence>MPTLSSSRSSGRMGKSAPGSRRSSCSSVQFISHLATFYSIGIFAAIVQPAWQQEPRESWVLPLIGVFWLTFLIDLALYSYVCLVDTRYKEALPGFPTGIESSFEPRMCDDCGCEVTHLRVKHCQTCGFCMEGFDHHCRYLNTCVGGRTYPAWYAFVALLLLLLATCAYGAIEALLAPVRYELYHQNPAVFWGLIGSGAAAAILLSAFLACLLAQHTYFCIDGVTTLEYIRDQAPGFPSLPPGNWRYAVARGECYRCQDTLGLVEPGDPGEVWFCTICQGDLSKAGVEFVTCDSCENVNVCPLCCQAANSTATVTTYRASALRRRAEALKHG</sequence>
<evidence type="ECO:0000256" key="9">
    <source>
        <dbReference type="ARBA" id="ARBA00023315"/>
    </source>
</evidence>
<dbReference type="OrthoDB" id="1924421at2759"/>
<evidence type="ECO:0000256" key="5">
    <source>
        <dbReference type="ARBA" id="ARBA00022989"/>
    </source>
</evidence>
<evidence type="ECO:0000259" key="12">
    <source>
        <dbReference type="Pfam" id="PF01529"/>
    </source>
</evidence>
<dbReference type="PANTHER" id="PTHR22883">
    <property type="entry name" value="ZINC FINGER DHHC DOMAIN CONTAINING PROTEIN"/>
    <property type="match status" value="1"/>
</dbReference>
<keyword evidence="8" id="KW-0449">Lipoprotein</keyword>
<evidence type="ECO:0000256" key="10">
    <source>
        <dbReference type="RuleBase" id="RU079119"/>
    </source>
</evidence>
<dbReference type="GO" id="GO:0006612">
    <property type="term" value="P:protein targeting to membrane"/>
    <property type="evidence" value="ECO:0007669"/>
    <property type="project" value="TreeGrafter"/>
</dbReference>
<comment type="similarity">
    <text evidence="2 10">Belongs to the DHHC palmitoyltransferase family.</text>
</comment>
<evidence type="ECO:0000256" key="6">
    <source>
        <dbReference type="ARBA" id="ARBA00023136"/>
    </source>
</evidence>
<accession>A0A813G4Y1</accession>
<comment type="subcellular location">
    <subcellularLocation>
        <location evidence="1">Endomembrane system</location>
        <topology evidence="1">Multi-pass membrane protein</topology>
    </subcellularLocation>
</comment>
<keyword evidence="9 10" id="KW-0012">Acyltransferase</keyword>
<evidence type="ECO:0000256" key="2">
    <source>
        <dbReference type="ARBA" id="ARBA00008574"/>
    </source>
</evidence>
<dbReference type="GO" id="GO:0005783">
    <property type="term" value="C:endoplasmic reticulum"/>
    <property type="evidence" value="ECO:0007669"/>
    <property type="project" value="TreeGrafter"/>
</dbReference>
<evidence type="ECO:0000256" key="4">
    <source>
        <dbReference type="ARBA" id="ARBA00022692"/>
    </source>
</evidence>
<dbReference type="PROSITE" id="PS50216">
    <property type="entry name" value="DHHC"/>
    <property type="match status" value="1"/>
</dbReference>
<keyword evidence="4 10" id="KW-0812">Transmembrane</keyword>
<organism evidence="13 14">
    <name type="scientific">Polarella glacialis</name>
    <name type="common">Dinoflagellate</name>
    <dbReference type="NCBI Taxonomy" id="89957"/>
    <lineage>
        <taxon>Eukaryota</taxon>
        <taxon>Sar</taxon>
        <taxon>Alveolata</taxon>
        <taxon>Dinophyceae</taxon>
        <taxon>Suessiales</taxon>
        <taxon>Suessiaceae</taxon>
        <taxon>Polarella</taxon>
    </lineage>
</organism>
<feature type="non-terminal residue" evidence="13">
    <location>
        <position position="1"/>
    </location>
</feature>
<name>A0A813G4Y1_POLGL</name>
<feature type="transmembrane region" description="Helical" evidence="10">
    <location>
        <begin position="30"/>
        <end position="47"/>
    </location>
</feature>
<keyword evidence="5 10" id="KW-1133">Transmembrane helix</keyword>
<keyword evidence="7" id="KW-0564">Palmitate</keyword>
<evidence type="ECO:0000256" key="1">
    <source>
        <dbReference type="ARBA" id="ARBA00004127"/>
    </source>
</evidence>
<dbReference type="GO" id="GO:0005794">
    <property type="term" value="C:Golgi apparatus"/>
    <property type="evidence" value="ECO:0007669"/>
    <property type="project" value="TreeGrafter"/>
</dbReference>
<comment type="domain">
    <text evidence="10">The DHHC domain is required for palmitoyltransferase activity.</text>
</comment>
<dbReference type="InterPro" id="IPR039859">
    <property type="entry name" value="PFA4/ZDH16/20/ERF2-like"/>
</dbReference>
<dbReference type="PANTHER" id="PTHR22883:SF301">
    <property type="entry name" value="PALMITOYLTRANSFERASE ZDHHC12"/>
    <property type="match status" value="1"/>
</dbReference>
<protein>
    <recommendedName>
        <fullName evidence="10">Palmitoyltransferase</fullName>
        <ecNumber evidence="10">2.3.1.225</ecNumber>
    </recommendedName>
</protein>
<dbReference type="InterPro" id="IPR001594">
    <property type="entry name" value="Palmitoyltrfase_DHHC"/>
</dbReference>
<evidence type="ECO:0000256" key="3">
    <source>
        <dbReference type="ARBA" id="ARBA00022679"/>
    </source>
</evidence>
<evidence type="ECO:0000313" key="14">
    <source>
        <dbReference type="Proteomes" id="UP000654075"/>
    </source>
</evidence>
<keyword evidence="6 10" id="KW-0472">Membrane</keyword>
<feature type="region of interest" description="Disordered" evidence="11">
    <location>
        <begin position="1"/>
        <end position="23"/>
    </location>
</feature>
<evidence type="ECO:0000256" key="11">
    <source>
        <dbReference type="SAM" id="MobiDB-lite"/>
    </source>
</evidence>
<feature type="transmembrane region" description="Helical" evidence="10">
    <location>
        <begin position="188"/>
        <end position="209"/>
    </location>
</feature>
<comment type="catalytic activity">
    <reaction evidence="10">
        <text>L-cysteinyl-[protein] + hexadecanoyl-CoA = S-hexadecanoyl-L-cysteinyl-[protein] + CoA</text>
        <dbReference type="Rhea" id="RHEA:36683"/>
        <dbReference type="Rhea" id="RHEA-COMP:10131"/>
        <dbReference type="Rhea" id="RHEA-COMP:11032"/>
        <dbReference type="ChEBI" id="CHEBI:29950"/>
        <dbReference type="ChEBI" id="CHEBI:57287"/>
        <dbReference type="ChEBI" id="CHEBI:57379"/>
        <dbReference type="ChEBI" id="CHEBI:74151"/>
        <dbReference type="EC" id="2.3.1.225"/>
    </reaction>
</comment>
<feature type="domain" description="Palmitoyltransferase DHHC" evidence="12">
    <location>
        <begin position="103"/>
        <end position="231"/>
    </location>
</feature>
<dbReference type="EMBL" id="CAJNNV010027792">
    <property type="protein sequence ID" value="CAE8621654.1"/>
    <property type="molecule type" value="Genomic_DNA"/>
</dbReference>
<reference evidence="13" key="1">
    <citation type="submission" date="2021-02" db="EMBL/GenBank/DDBJ databases">
        <authorList>
            <person name="Dougan E. K."/>
            <person name="Rhodes N."/>
            <person name="Thang M."/>
            <person name="Chan C."/>
        </authorList>
    </citation>
    <scope>NUCLEOTIDE SEQUENCE</scope>
</reference>
<comment type="caution">
    <text evidence="13">The sequence shown here is derived from an EMBL/GenBank/DDBJ whole genome shotgun (WGS) entry which is preliminary data.</text>
</comment>
<evidence type="ECO:0000256" key="7">
    <source>
        <dbReference type="ARBA" id="ARBA00023139"/>
    </source>
</evidence>
<keyword evidence="14" id="KW-1185">Reference proteome</keyword>